<name>A0A517SYT2_9BACT</name>
<proteinExistence type="predicted"/>
<organism evidence="3 4">
    <name type="scientific">Stieleria bergensis</name>
    <dbReference type="NCBI Taxonomy" id="2528025"/>
    <lineage>
        <taxon>Bacteria</taxon>
        <taxon>Pseudomonadati</taxon>
        <taxon>Planctomycetota</taxon>
        <taxon>Planctomycetia</taxon>
        <taxon>Pirellulales</taxon>
        <taxon>Pirellulaceae</taxon>
        <taxon>Stieleria</taxon>
    </lineage>
</organism>
<sequence length="378" mass="39788" precursor="true">MPGHFSHQSLAAALLATTACAAPLAIGLLLQTDSARATEQAVGLRPLIDPAVAQQLAPVPTSIIAGTTQPTQVNLFAELATSQSIQAPDSQVAPLSPLQASTQQIPNGSTSYHVRTAEVNHRDQNTIFAPPVKNIGMVRKNPLIAKEMPQLKRLAVRKFPIRRQIPAETNATASETVRAQPQAGKQVIADAIAPLPPLPNFTQTVAAAKPRSANIQFGSIKNAKTLNPVRPISVPVPQQPTHRTATVDLNRVSQSEQQAPARASQTATAKTVSQRLPAKPVPNHTESLADLLLAEAASEKAGQTVQGPVSSAGSEAPHVARKAVLIRLSDDSASAPSGDNADRQAPATRLLTTPPPATRIMSSSASSSNWNLPQRLLR</sequence>
<dbReference type="EMBL" id="CP036272">
    <property type="protein sequence ID" value="QDT61305.1"/>
    <property type="molecule type" value="Genomic_DNA"/>
</dbReference>
<protein>
    <submittedName>
        <fullName evidence="3">Uncharacterized protein</fullName>
    </submittedName>
</protein>
<keyword evidence="2" id="KW-0732">Signal</keyword>
<evidence type="ECO:0000313" key="4">
    <source>
        <dbReference type="Proteomes" id="UP000315003"/>
    </source>
</evidence>
<gene>
    <name evidence="3" type="ORF">SV7mr_38400</name>
</gene>
<feature type="compositionally biased region" description="Low complexity" evidence="1">
    <location>
        <begin position="345"/>
        <end position="368"/>
    </location>
</feature>
<feature type="region of interest" description="Disordered" evidence="1">
    <location>
        <begin position="330"/>
        <end position="378"/>
    </location>
</feature>
<reference evidence="3 4" key="1">
    <citation type="submission" date="2019-02" db="EMBL/GenBank/DDBJ databases">
        <title>Deep-cultivation of Planctomycetes and their phenomic and genomic characterization uncovers novel biology.</title>
        <authorList>
            <person name="Wiegand S."/>
            <person name="Jogler M."/>
            <person name="Boedeker C."/>
            <person name="Pinto D."/>
            <person name="Vollmers J."/>
            <person name="Rivas-Marin E."/>
            <person name="Kohn T."/>
            <person name="Peeters S.H."/>
            <person name="Heuer A."/>
            <person name="Rast P."/>
            <person name="Oberbeckmann S."/>
            <person name="Bunk B."/>
            <person name="Jeske O."/>
            <person name="Meyerdierks A."/>
            <person name="Storesund J.E."/>
            <person name="Kallscheuer N."/>
            <person name="Luecker S."/>
            <person name="Lage O.M."/>
            <person name="Pohl T."/>
            <person name="Merkel B.J."/>
            <person name="Hornburger P."/>
            <person name="Mueller R.-W."/>
            <person name="Bruemmer F."/>
            <person name="Labrenz M."/>
            <person name="Spormann A.M."/>
            <person name="Op den Camp H."/>
            <person name="Overmann J."/>
            <person name="Amann R."/>
            <person name="Jetten M.S.M."/>
            <person name="Mascher T."/>
            <person name="Medema M.H."/>
            <person name="Devos D.P."/>
            <person name="Kaster A.-K."/>
            <person name="Ovreas L."/>
            <person name="Rohde M."/>
            <person name="Galperin M.Y."/>
            <person name="Jogler C."/>
        </authorList>
    </citation>
    <scope>NUCLEOTIDE SEQUENCE [LARGE SCALE GENOMIC DNA]</scope>
    <source>
        <strain evidence="3 4">SV_7m_r</strain>
    </source>
</reference>
<feature type="chain" id="PRO_5021972757" evidence="2">
    <location>
        <begin position="22"/>
        <end position="378"/>
    </location>
</feature>
<dbReference type="AlphaFoldDB" id="A0A517SYT2"/>
<keyword evidence="4" id="KW-1185">Reference proteome</keyword>
<feature type="compositionally biased region" description="Polar residues" evidence="1">
    <location>
        <begin position="252"/>
        <end position="274"/>
    </location>
</feature>
<evidence type="ECO:0000256" key="2">
    <source>
        <dbReference type="SAM" id="SignalP"/>
    </source>
</evidence>
<feature type="signal peptide" evidence="2">
    <location>
        <begin position="1"/>
        <end position="21"/>
    </location>
</feature>
<evidence type="ECO:0000256" key="1">
    <source>
        <dbReference type="SAM" id="MobiDB-lite"/>
    </source>
</evidence>
<feature type="region of interest" description="Disordered" evidence="1">
    <location>
        <begin position="252"/>
        <end position="282"/>
    </location>
</feature>
<accession>A0A517SYT2</accession>
<evidence type="ECO:0000313" key="3">
    <source>
        <dbReference type="EMBL" id="QDT61305.1"/>
    </source>
</evidence>
<dbReference type="RefSeq" id="WP_145275272.1">
    <property type="nucleotide sequence ID" value="NZ_CP036272.1"/>
</dbReference>
<dbReference type="Proteomes" id="UP000315003">
    <property type="component" value="Chromosome"/>
</dbReference>